<name>A0A9X1M4G2_9MICC</name>
<dbReference type="GO" id="GO:0005886">
    <property type="term" value="C:plasma membrane"/>
    <property type="evidence" value="ECO:0007669"/>
    <property type="project" value="InterPro"/>
</dbReference>
<feature type="compositionally biased region" description="Polar residues" evidence="1">
    <location>
        <begin position="119"/>
        <end position="133"/>
    </location>
</feature>
<reference evidence="4" key="1">
    <citation type="submission" date="2021-10" db="EMBL/GenBank/DDBJ databases">
        <title>Novel species in genus Arthrobacter.</title>
        <authorList>
            <person name="Liu Y."/>
        </authorList>
    </citation>
    <scope>NUCLEOTIDE SEQUENCE</scope>
    <source>
        <strain evidence="4">Zg-Y462</strain>
        <strain evidence="6">zg-Y462</strain>
    </source>
</reference>
<dbReference type="InterPro" id="IPR018764">
    <property type="entry name" value="RskA_C"/>
</dbReference>
<keyword evidence="6" id="KW-1185">Reference proteome</keyword>
<gene>
    <name evidence="4" type="ORF">LJ755_00565</name>
    <name evidence="5" type="ORF">MUK71_10120</name>
</gene>
<evidence type="ECO:0000256" key="1">
    <source>
        <dbReference type="SAM" id="MobiDB-lite"/>
    </source>
</evidence>
<feature type="transmembrane region" description="Helical" evidence="2">
    <location>
        <begin position="145"/>
        <end position="166"/>
    </location>
</feature>
<evidence type="ECO:0000313" key="6">
    <source>
        <dbReference type="Proteomes" id="UP000829758"/>
    </source>
</evidence>
<evidence type="ECO:0000256" key="2">
    <source>
        <dbReference type="SAM" id="Phobius"/>
    </source>
</evidence>
<feature type="compositionally biased region" description="Basic and acidic residues" evidence="1">
    <location>
        <begin position="74"/>
        <end position="117"/>
    </location>
</feature>
<evidence type="ECO:0000313" key="4">
    <source>
        <dbReference type="EMBL" id="MCC3271224.1"/>
    </source>
</evidence>
<proteinExistence type="predicted"/>
<dbReference type="RefSeq" id="WP_227901528.1">
    <property type="nucleotide sequence ID" value="NZ_CP094984.1"/>
</dbReference>
<dbReference type="Proteomes" id="UP001155145">
    <property type="component" value="Unassembled WGS sequence"/>
</dbReference>
<evidence type="ECO:0000313" key="5">
    <source>
        <dbReference type="EMBL" id="UON90985.1"/>
    </source>
</evidence>
<accession>A0A9X1M4G2</accession>
<feature type="domain" description="Anti-sigma K factor RskA C-terminal" evidence="3">
    <location>
        <begin position="150"/>
        <end position="274"/>
    </location>
</feature>
<evidence type="ECO:0000313" key="7">
    <source>
        <dbReference type="Proteomes" id="UP001155145"/>
    </source>
</evidence>
<keyword evidence="2" id="KW-1133">Transmembrane helix</keyword>
<sequence length="283" mass="30078">MQHLPSETLALNALGEASPEETAHLEQCAQCSAEVAAMQRVVHAGRIPSGPDVLPRPPSSVWEGIHSSLGLSDAVRRDPFESEPGRDDDAAGLRDTPEGSRAPEHEAAPPAGKERSDAAATSNAPSSPVTLSTFRDRRNRRRTRLPQILGAAAAAVVLAAAGTWGISRILTDRSEVVAAVDLTPLPAYEDTGRAEVDQRPDGARELVVTATGSDAQGFREVWLIAPDITRMVSLGTMEGTEGRFTIPANLDLDEYPIVDISDEPFDGDPTHSGDSILRGVLEL</sequence>
<protein>
    <submittedName>
        <fullName evidence="4">Anti-sigma factor</fullName>
    </submittedName>
</protein>
<dbReference type="AlphaFoldDB" id="A0A9X1M4G2"/>
<keyword evidence="2" id="KW-0472">Membrane</keyword>
<organism evidence="4 7">
    <name type="scientific">Arthrobacter zhangbolii</name>
    <dbReference type="NCBI Taxonomy" id="2886936"/>
    <lineage>
        <taxon>Bacteria</taxon>
        <taxon>Bacillati</taxon>
        <taxon>Actinomycetota</taxon>
        <taxon>Actinomycetes</taxon>
        <taxon>Micrococcales</taxon>
        <taxon>Micrococcaceae</taxon>
        <taxon>Arthrobacter</taxon>
    </lineage>
</organism>
<keyword evidence="2" id="KW-0812">Transmembrane</keyword>
<dbReference type="EMBL" id="CP094984">
    <property type="protein sequence ID" value="UON90985.1"/>
    <property type="molecule type" value="Genomic_DNA"/>
</dbReference>
<feature type="region of interest" description="Disordered" evidence="1">
    <location>
        <begin position="73"/>
        <end position="138"/>
    </location>
</feature>
<dbReference type="EMBL" id="JAJFZT010000001">
    <property type="protein sequence ID" value="MCC3271224.1"/>
    <property type="molecule type" value="Genomic_DNA"/>
</dbReference>
<dbReference type="Pfam" id="PF10099">
    <property type="entry name" value="RskA_C"/>
    <property type="match status" value="1"/>
</dbReference>
<evidence type="ECO:0000259" key="3">
    <source>
        <dbReference type="Pfam" id="PF10099"/>
    </source>
</evidence>
<dbReference type="Proteomes" id="UP000829758">
    <property type="component" value="Chromosome"/>
</dbReference>